<dbReference type="AlphaFoldDB" id="A0A0B7A658"/>
<protein>
    <submittedName>
        <fullName evidence="3">Uncharacterized protein</fullName>
    </submittedName>
</protein>
<dbReference type="EMBL" id="HACG01029413">
    <property type="protein sequence ID" value="CEK76278.1"/>
    <property type="molecule type" value="Transcribed_RNA"/>
</dbReference>
<gene>
    <name evidence="3" type="primary">ORF99311</name>
    <name evidence="2" type="synonym">ORF99308</name>
</gene>
<organism evidence="3">
    <name type="scientific">Arion vulgaris</name>
    <dbReference type="NCBI Taxonomy" id="1028688"/>
    <lineage>
        <taxon>Eukaryota</taxon>
        <taxon>Metazoa</taxon>
        <taxon>Spiralia</taxon>
        <taxon>Lophotrochozoa</taxon>
        <taxon>Mollusca</taxon>
        <taxon>Gastropoda</taxon>
        <taxon>Heterobranchia</taxon>
        <taxon>Euthyneura</taxon>
        <taxon>Panpulmonata</taxon>
        <taxon>Eupulmonata</taxon>
        <taxon>Stylommatophora</taxon>
        <taxon>Helicina</taxon>
        <taxon>Arionoidea</taxon>
        <taxon>Arionidae</taxon>
        <taxon>Arion</taxon>
    </lineage>
</organism>
<evidence type="ECO:0000256" key="1">
    <source>
        <dbReference type="SAM" id="MobiDB-lite"/>
    </source>
</evidence>
<sequence>MEAISTNTSRRCRNGNTRNLGMSECNQVSSSNQQPTSIIIIVIIQSPDR</sequence>
<evidence type="ECO:0000313" key="3">
    <source>
        <dbReference type="EMBL" id="CEK76278.1"/>
    </source>
</evidence>
<proteinExistence type="predicted"/>
<evidence type="ECO:0000313" key="2">
    <source>
        <dbReference type="EMBL" id="CEK76277.1"/>
    </source>
</evidence>
<accession>A0A0B7A658</accession>
<reference evidence="3" key="1">
    <citation type="submission" date="2014-12" db="EMBL/GenBank/DDBJ databases">
        <title>Insight into the proteome of Arion vulgaris.</title>
        <authorList>
            <person name="Aradska J."/>
            <person name="Bulat T."/>
            <person name="Smidak R."/>
            <person name="Sarate P."/>
            <person name="Gangsoo J."/>
            <person name="Sialana F."/>
            <person name="Bilban M."/>
            <person name="Lubec G."/>
        </authorList>
    </citation>
    <scope>NUCLEOTIDE SEQUENCE</scope>
    <source>
        <tissue evidence="3">Skin</tissue>
    </source>
</reference>
<feature type="region of interest" description="Disordered" evidence="1">
    <location>
        <begin position="1"/>
        <end position="20"/>
    </location>
</feature>
<name>A0A0B7A658_9EUPU</name>
<dbReference type="EMBL" id="HACG01029412">
    <property type="protein sequence ID" value="CEK76277.1"/>
    <property type="molecule type" value="Transcribed_RNA"/>
</dbReference>